<feature type="domain" description="N-acetyltransferase" evidence="1">
    <location>
        <begin position="1"/>
        <end position="132"/>
    </location>
</feature>
<dbReference type="PROSITE" id="PS51186">
    <property type="entry name" value="GNAT"/>
    <property type="match status" value="1"/>
</dbReference>
<dbReference type="EC" id="2.3.-.-" evidence="2"/>
<dbReference type="Gene3D" id="3.40.630.30">
    <property type="match status" value="1"/>
</dbReference>
<dbReference type="InterPro" id="IPR000182">
    <property type="entry name" value="GNAT_dom"/>
</dbReference>
<dbReference type="Pfam" id="PF13508">
    <property type="entry name" value="Acetyltransf_7"/>
    <property type="match status" value="1"/>
</dbReference>
<keyword evidence="2" id="KW-0012">Acyltransferase</keyword>
<evidence type="ECO:0000313" key="3">
    <source>
        <dbReference type="Proteomes" id="UP001596037"/>
    </source>
</evidence>
<sequence length="132" mass="14617">MDIRAIEPSEIEEARILLARAGWSHRVSDPEGFRHLISQSQIALVAIDQRQVVGFIRALTDGLSNGYFSMLVVHADHRLSGIGSALVRAAMGENPEMTWVLRAQRPGLVSFYEKLGFRVSEVAMERVRASAA</sequence>
<evidence type="ECO:0000259" key="1">
    <source>
        <dbReference type="PROSITE" id="PS51186"/>
    </source>
</evidence>
<keyword evidence="2" id="KW-0808">Transferase</keyword>
<gene>
    <name evidence="2" type="ORF">ACFPOE_21975</name>
</gene>
<organism evidence="2 3">
    <name type="scientific">Caenimonas terrae</name>
    <dbReference type="NCBI Taxonomy" id="696074"/>
    <lineage>
        <taxon>Bacteria</taxon>
        <taxon>Pseudomonadati</taxon>
        <taxon>Pseudomonadota</taxon>
        <taxon>Betaproteobacteria</taxon>
        <taxon>Burkholderiales</taxon>
        <taxon>Comamonadaceae</taxon>
        <taxon>Caenimonas</taxon>
    </lineage>
</organism>
<dbReference type="CDD" id="cd04301">
    <property type="entry name" value="NAT_SF"/>
    <property type="match status" value="1"/>
</dbReference>
<dbReference type="InterPro" id="IPR016181">
    <property type="entry name" value="Acyl_CoA_acyltransferase"/>
</dbReference>
<dbReference type="Proteomes" id="UP001596037">
    <property type="component" value="Unassembled WGS sequence"/>
</dbReference>
<reference evidence="3" key="1">
    <citation type="journal article" date="2019" name="Int. J. Syst. Evol. Microbiol.">
        <title>The Global Catalogue of Microorganisms (GCM) 10K type strain sequencing project: providing services to taxonomists for standard genome sequencing and annotation.</title>
        <authorList>
            <consortium name="The Broad Institute Genomics Platform"/>
            <consortium name="The Broad Institute Genome Sequencing Center for Infectious Disease"/>
            <person name="Wu L."/>
            <person name="Ma J."/>
        </authorList>
    </citation>
    <scope>NUCLEOTIDE SEQUENCE [LARGE SCALE GENOMIC DNA]</scope>
    <source>
        <strain evidence="3">CCUG 57401</strain>
    </source>
</reference>
<comment type="caution">
    <text evidence="2">The sequence shown here is derived from an EMBL/GenBank/DDBJ whole genome shotgun (WGS) entry which is preliminary data.</text>
</comment>
<protein>
    <submittedName>
        <fullName evidence="2">GNAT family N-acetyltransferase</fullName>
        <ecNumber evidence="2">2.3.-.-</ecNumber>
    </submittedName>
</protein>
<dbReference type="EMBL" id="JBHSMF010000013">
    <property type="protein sequence ID" value="MFC5500227.1"/>
    <property type="molecule type" value="Genomic_DNA"/>
</dbReference>
<proteinExistence type="predicted"/>
<keyword evidence="3" id="KW-1185">Reference proteome</keyword>
<dbReference type="RefSeq" id="WP_376852479.1">
    <property type="nucleotide sequence ID" value="NZ_JBHSMF010000013.1"/>
</dbReference>
<accession>A0ABW0NLK7</accession>
<dbReference type="GO" id="GO:0016746">
    <property type="term" value="F:acyltransferase activity"/>
    <property type="evidence" value="ECO:0007669"/>
    <property type="project" value="UniProtKB-KW"/>
</dbReference>
<name>A0ABW0NLK7_9BURK</name>
<dbReference type="SUPFAM" id="SSF55729">
    <property type="entry name" value="Acyl-CoA N-acyltransferases (Nat)"/>
    <property type="match status" value="1"/>
</dbReference>
<evidence type="ECO:0000313" key="2">
    <source>
        <dbReference type="EMBL" id="MFC5500227.1"/>
    </source>
</evidence>